<dbReference type="EMBL" id="CAJNNW010027574">
    <property type="protein sequence ID" value="CAE8692090.1"/>
    <property type="molecule type" value="Genomic_DNA"/>
</dbReference>
<dbReference type="AlphaFoldDB" id="A0A813K7L2"/>
<organism evidence="2 3">
    <name type="scientific">Polarella glacialis</name>
    <name type="common">Dinoflagellate</name>
    <dbReference type="NCBI Taxonomy" id="89957"/>
    <lineage>
        <taxon>Eukaryota</taxon>
        <taxon>Sar</taxon>
        <taxon>Alveolata</taxon>
        <taxon>Dinophyceae</taxon>
        <taxon>Suessiales</taxon>
        <taxon>Suessiaceae</taxon>
        <taxon>Polarella</taxon>
    </lineage>
</organism>
<evidence type="ECO:0000313" key="2">
    <source>
        <dbReference type="EMBL" id="CAE8692090.1"/>
    </source>
</evidence>
<feature type="non-terminal residue" evidence="2">
    <location>
        <position position="168"/>
    </location>
</feature>
<feature type="compositionally biased region" description="Polar residues" evidence="1">
    <location>
        <begin position="97"/>
        <end position="110"/>
    </location>
</feature>
<name>A0A813K7L2_POLGL</name>
<accession>A0A813K7L2</accession>
<gene>
    <name evidence="2" type="ORF">PGLA2088_LOCUS27720</name>
</gene>
<proteinExistence type="predicted"/>
<evidence type="ECO:0000313" key="3">
    <source>
        <dbReference type="Proteomes" id="UP000626109"/>
    </source>
</evidence>
<dbReference type="Proteomes" id="UP000626109">
    <property type="component" value="Unassembled WGS sequence"/>
</dbReference>
<feature type="compositionally biased region" description="Polar residues" evidence="1">
    <location>
        <begin position="57"/>
        <end position="74"/>
    </location>
</feature>
<sequence length="168" mass="17406">MPESHSNQSPSAAEKKSQLRYYSSPSMRPEEPPGTPKAAACPWGPSSRGSPLELPASRQSRVLTPGSHSPSRRTNIFGVHPLDWATPPNSPMPKPVRQSSGSGYPTTPQKPQGEANIFGISPSPQLLIALKGTTPPPPPNIAAFLGADTAVADAVVASADALDASGPV</sequence>
<evidence type="ECO:0000256" key="1">
    <source>
        <dbReference type="SAM" id="MobiDB-lite"/>
    </source>
</evidence>
<reference evidence="2" key="1">
    <citation type="submission" date="2021-02" db="EMBL/GenBank/DDBJ databases">
        <authorList>
            <person name="Dougan E. K."/>
            <person name="Rhodes N."/>
            <person name="Thang M."/>
            <person name="Chan C."/>
        </authorList>
    </citation>
    <scope>NUCLEOTIDE SEQUENCE</scope>
</reference>
<feature type="compositionally biased region" description="Polar residues" evidence="1">
    <location>
        <begin position="1"/>
        <end position="11"/>
    </location>
</feature>
<feature type="region of interest" description="Disordered" evidence="1">
    <location>
        <begin position="1"/>
        <end position="119"/>
    </location>
</feature>
<comment type="caution">
    <text evidence="2">The sequence shown here is derived from an EMBL/GenBank/DDBJ whole genome shotgun (WGS) entry which is preliminary data.</text>
</comment>
<protein>
    <submittedName>
        <fullName evidence="2">Uncharacterized protein</fullName>
    </submittedName>
</protein>